<feature type="active site" description="Proton acceptor" evidence="4">
    <location>
        <position position="162"/>
    </location>
</feature>
<evidence type="ECO:0000259" key="5">
    <source>
        <dbReference type="PROSITE" id="PS51635"/>
    </source>
</evidence>
<evidence type="ECO:0000313" key="7">
    <source>
        <dbReference type="Proteomes" id="UP000597338"/>
    </source>
</evidence>
<accession>A0ABQ1L848</accession>
<dbReference type="SUPFAM" id="SSF52151">
    <property type="entry name" value="FabD/lysophospholipase-like"/>
    <property type="match status" value="1"/>
</dbReference>
<evidence type="ECO:0000313" key="6">
    <source>
        <dbReference type="EMBL" id="GGC18773.1"/>
    </source>
</evidence>
<evidence type="ECO:0000256" key="1">
    <source>
        <dbReference type="ARBA" id="ARBA00022801"/>
    </source>
</evidence>
<gene>
    <name evidence="6" type="ORF">GCM10011386_08290</name>
</gene>
<evidence type="ECO:0000256" key="4">
    <source>
        <dbReference type="PROSITE-ProRule" id="PRU01161"/>
    </source>
</evidence>
<dbReference type="Proteomes" id="UP000597338">
    <property type="component" value="Unassembled WGS sequence"/>
</dbReference>
<feature type="short sequence motif" description="GXGXXG" evidence="4">
    <location>
        <begin position="21"/>
        <end position="26"/>
    </location>
</feature>
<dbReference type="PROSITE" id="PS51635">
    <property type="entry name" value="PNPLA"/>
    <property type="match status" value="1"/>
</dbReference>
<keyword evidence="1 4" id="KW-0378">Hydrolase</keyword>
<feature type="active site" description="Nucleophile" evidence="4">
    <location>
        <position position="50"/>
    </location>
</feature>
<evidence type="ECO:0000256" key="2">
    <source>
        <dbReference type="ARBA" id="ARBA00022963"/>
    </source>
</evidence>
<dbReference type="InterPro" id="IPR050301">
    <property type="entry name" value="NTE"/>
</dbReference>
<dbReference type="Gene3D" id="3.40.1090.10">
    <property type="entry name" value="Cytosolic phospholipase A2 catalytic domain"/>
    <property type="match status" value="2"/>
</dbReference>
<feature type="short sequence motif" description="GXSXG" evidence="4">
    <location>
        <begin position="48"/>
        <end position="52"/>
    </location>
</feature>
<sequence>MAFNWIKRWTKPRKVGLVLSGGGLRGIGHLGAIKALEEHGFHPTLISGCSAGAIIGAFYAAGYTVDDMLHIVQENDLFPTTSLRLRTSGFVNTHFLTRLFRTHMPDNSFESLKKPLYVATTNIRSGKTEYLHAGPLDEALLASASIPLLFPAVKHGSTAYYDGGVLDNLPVQPLLGQCNFLIGVHVNSPDNLTPDQLTPMKTLDRIIHLAIGQSVADNAKKCDLFIEPPDMLQFSMFGKKELTHIYEYVYAYASEQLSKRQKTHKRHPFSTLN</sequence>
<reference evidence="7" key="1">
    <citation type="journal article" date="2019" name="Int. J. Syst. Evol. Microbiol.">
        <title>The Global Catalogue of Microorganisms (GCM) 10K type strain sequencing project: providing services to taxonomists for standard genome sequencing and annotation.</title>
        <authorList>
            <consortium name="The Broad Institute Genomics Platform"/>
            <consortium name="The Broad Institute Genome Sequencing Center for Infectious Disease"/>
            <person name="Wu L."/>
            <person name="Ma J."/>
        </authorList>
    </citation>
    <scope>NUCLEOTIDE SEQUENCE [LARGE SCALE GENOMIC DNA]</scope>
    <source>
        <strain evidence="7">CGMCC 1.15342</strain>
    </source>
</reference>
<dbReference type="EMBL" id="BMIK01000002">
    <property type="protein sequence ID" value="GGC18773.1"/>
    <property type="molecule type" value="Genomic_DNA"/>
</dbReference>
<evidence type="ECO:0000256" key="3">
    <source>
        <dbReference type="ARBA" id="ARBA00023098"/>
    </source>
</evidence>
<dbReference type="InterPro" id="IPR002641">
    <property type="entry name" value="PNPLA_dom"/>
</dbReference>
<dbReference type="Pfam" id="PF01734">
    <property type="entry name" value="Patatin"/>
    <property type="match status" value="1"/>
</dbReference>
<organism evidence="6 7">
    <name type="scientific">Parapedobacter defluvii</name>
    <dbReference type="NCBI Taxonomy" id="2045106"/>
    <lineage>
        <taxon>Bacteria</taxon>
        <taxon>Pseudomonadati</taxon>
        <taxon>Bacteroidota</taxon>
        <taxon>Sphingobacteriia</taxon>
        <taxon>Sphingobacteriales</taxon>
        <taxon>Sphingobacteriaceae</taxon>
        <taxon>Parapedobacter</taxon>
    </lineage>
</organism>
<feature type="domain" description="PNPLA" evidence="5">
    <location>
        <begin position="17"/>
        <end position="175"/>
    </location>
</feature>
<keyword evidence="2 4" id="KW-0442">Lipid degradation</keyword>
<proteinExistence type="predicted"/>
<dbReference type="RefSeq" id="WP_188747766.1">
    <property type="nucleotide sequence ID" value="NZ_BMIK01000002.1"/>
</dbReference>
<keyword evidence="7" id="KW-1185">Reference proteome</keyword>
<protein>
    <recommendedName>
        <fullName evidence="5">PNPLA domain-containing protein</fullName>
    </recommendedName>
</protein>
<feature type="short sequence motif" description="DGA/G" evidence="4">
    <location>
        <begin position="162"/>
        <end position="164"/>
    </location>
</feature>
<dbReference type="PANTHER" id="PTHR14226:SF29">
    <property type="entry name" value="NEUROPATHY TARGET ESTERASE SWS"/>
    <property type="match status" value="1"/>
</dbReference>
<dbReference type="InterPro" id="IPR016035">
    <property type="entry name" value="Acyl_Trfase/lysoPLipase"/>
</dbReference>
<dbReference type="PANTHER" id="PTHR14226">
    <property type="entry name" value="NEUROPATHY TARGET ESTERASE/SWISS CHEESE D.MELANOGASTER"/>
    <property type="match status" value="1"/>
</dbReference>
<keyword evidence="3 4" id="KW-0443">Lipid metabolism</keyword>
<dbReference type="CDD" id="cd07205">
    <property type="entry name" value="Pat_PNPLA6_PNPLA7_NTE1_like"/>
    <property type="match status" value="1"/>
</dbReference>
<comment type="caution">
    <text evidence="6">The sequence shown here is derived from an EMBL/GenBank/DDBJ whole genome shotgun (WGS) entry which is preliminary data.</text>
</comment>
<name>A0ABQ1L848_9SPHI</name>